<name>A0A1A9RVD6_9NEIS</name>
<evidence type="ECO:0000256" key="9">
    <source>
        <dbReference type="PROSITE-ProRule" id="PRU10015"/>
    </source>
</evidence>
<reference evidence="11" key="1">
    <citation type="submission" date="2016-05" db="EMBL/GenBank/DDBJ databases">
        <title>Draft genome of Corynebacterium afermentans subsp. afermentans LCDC 88199T.</title>
        <authorList>
            <person name="Bernier A.-M."/>
            <person name="Bernard K."/>
        </authorList>
    </citation>
    <scope>NUCLEOTIDE SEQUENCE [LARGE SCALE GENOMIC DNA]</scope>
    <source>
        <strain evidence="11">NML02-A-017</strain>
    </source>
</reference>
<dbReference type="EC" id="2.1.1.35" evidence="7"/>
<dbReference type="PROSITE" id="PS51687">
    <property type="entry name" value="SAM_MT_RNA_M5U"/>
    <property type="match status" value="1"/>
</dbReference>
<dbReference type="CDD" id="cd02440">
    <property type="entry name" value="AdoMet_MTases"/>
    <property type="match status" value="1"/>
</dbReference>
<protein>
    <recommendedName>
        <fullName evidence="7">tRNA/tmRNA (uracil-C(5))-methyltransferase</fullName>
        <ecNumber evidence="7">2.1.1.35</ecNumber>
    </recommendedName>
    <alternativeName>
        <fullName evidence="7">tRNA (uracil(54)-C(5))-methyltransferase</fullName>
    </alternativeName>
    <alternativeName>
        <fullName evidence="7">tRNA(m5U54)-methyltransferase</fullName>
        <shortName evidence="7">RUMT</shortName>
    </alternativeName>
    <alternativeName>
        <fullName evidence="7">tmRNA (uracil(341)-C(5))-methyltransferase</fullName>
    </alternativeName>
</protein>
<feature type="binding site" evidence="7">
    <location>
        <position position="221"/>
    </location>
    <ligand>
        <name>S-adenosyl-L-methionine</name>
        <dbReference type="ChEBI" id="CHEBI:59789"/>
    </ligand>
</feature>
<dbReference type="GO" id="GO:0030697">
    <property type="term" value="F:tRNA (uracil(54)-C5)-methyltransferase activity, S-adenosyl methionine-dependent"/>
    <property type="evidence" value="ECO:0007669"/>
    <property type="project" value="UniProtKB-UniRule"/>
</dbReference>
<evidence type="ECO:0000313" key="11">
    <source>
        <dbReference type="Proteomes" id="UP000077885"/>
    </source>
</evidence>
<comment type="catalytic activity">
    <reaction evidence="5 7">
        <text>uridine(341) in tmRNA + S-adenosyl-L-methionine = 5-methyluridine(341) in tmRNA + S-adenosyl-L-homocysteine + H(+)</text>
        <dbReference type="Rhea" id="RHEA:43612"/>
        <dbReference type="Rhea" id="RHEA-COMP:10630"/>
        <dbReference type="Rhea" id="RHEA-COMP:10631"/>
        <dbReference type="ChEBI" id="CHEBI:15378"/>
        <dbReference type="ChEBI" id="CHEBI:57856"/>
        <dbReference type="ChEBI" id="CHEBI:59789"/>
        <dbReference type="ChEBI" id="CHEBI:65315"/>
        <dbReference type="ChEBI" id="CHEBI:74447"/>
    </reaction>
</comment>
<keyword evidence="4 7" id="KW-0819">tRNA processing</keyword>
<evidence type="ECO:0000256" key="3">
    <source>
        <dbReference type="ARBA" id="ARBA00022691"/>
    </source>
</evidence>
<dbReference type="GO" id="GO:0005829">
    <property type="term" value="C:cytosol"/>
    <property type="evidence" value="ECO:0007669"/>
    <property type="project" value="TreeGrafter"/>
</dbReference>
<evidence type="ECO:0000313" key="10">
    <source>
        <dbReference type="EMBL" id="OAM27168.1"/>
    </source>
</evidence>
<dbReference type="EMBL" id="LXSL01000025">
    <property type="protein sequence ID" value="OAM27168.1"/>
    <property type="molecule type" value="Genomic_DNA"/>
</dbReference>
<dbReference type="SUPFAM" id="SSF53335">
    <property type="entry name" value="S-adenosyl-L-methionine-dependent methyltransferases"/>
    <property type="match status" value="1"/>
</dbReference>
<keyword evidence="2 7" id="KW-0808">Transferase</keyword>
<dbReference type="GO" id="GO:0019843">
    <property type="term" value="F:rRNA binding"/>
    <property type="evidence" value="ECO:0007669"/>
    <property type="project" value="TreeGrafter"/>
</dbReference>
<feature type="binding site" evidence="7 8">
    <location>
        <position position="188"/>
    </location>
    <ligand>
        <name>S-adenosyl-L-methionine</name>
        <dbReference type="ChEBI" id="CHEBI:59789"/>
    </ligand>
</feature>
<dbReference type="Gene3D" id="2.40.50.1070">
    <property type="match status" value="1"/>
</dbReference>
<dbReference type="Proteomes" id="UP000077885">
    <property type="component" value="Unassembled WGS sequence"/>
</dbReference>
<dbReference type="OrthoDB" id="9804590at2"/>
<dbReference type="STRING" id="1795827.A7P95_07200"/>
<feature type="active site" description="Proton acceptor" evidence="7">
    <location>
        <position position="358"/>
    </location>
</feature>
<dbReference type="InterPro" id="IPR011869">
    <property type="entry name" value="TrmA_MeTrfase"/>
</dbReference>
<dbReference type="InterPro" id="IPR029063">
    <property type="entry name" value="SAM-dependent_MTases_sf"/>
</dbReference>
<feature type="binding site" evidence="7 8">
    <location>
        <position position="216"/>
    </location>
    <ligand>
        <name>S-adenosyl-L-methionine</name>
        <dbReference type="ChEBI" id="CHEBI:59789"/>
    </ligand>
</feature>
<feature type="active site" description="Nucleophile" evidence="7 8">
    <location>
        <position position="324"/>
    </location>
</feature>
<dbReference type="InterPro" id="IPR030390">
    <property type="entry name" value="MeTrfase_TrmA_AS"/>
</dbReference>
<dbReference type="PROSITE" id="PS01230">
    <property type="entry name" value="TRMA_1"/>
    <property type="match status" value="1"/>
</dbReference>
<dbReference type="FunFam" id="3.40.50.150:FF:000012">
    <property type="entry name" value="tRNA/tmRNA (uracil-C(5))-methyltransferase"/>
    <property type="match status" value="1"/>
</dbReference>
<dbReference type="PANTHER" id="PTHR47790:SF2">
    <property type="entry name" value="TRNA_TMRNA (URACIL-C(5))-METHYLTRANSFERASE"/>
    <property type="match status" value="1"/>
</dbReference>
<comment type="caution">
    <text evidence="10">The sequence shown here is derived from an EMBL/GenBank/DDBJ whole genome shotgun (WGS) entry which is preliminary data.</text>
</comment>
<dbReference type="Gene3D" id="3.40.50.150">
    <property type="entry name" value="Vaccinia Virus protein VP39"/>
    <property type="match status" value="1"/>
</dbReference>
<dbReference type="Pfam" id="PF05958">
    <property type="entry name" value="tRNA_U5-meth_tr"/>
    <property type="match status" value="1"/>
</dbReference>
<evidence type="ECO:0000256" key="6">
    <source>
        <dbReference type="ARBA" id="ARBA00052788"/>
    </source>
</evidence>
<dbReference type="FunFam" id="2.40.50.1070:FF:000001">
    <property type="entry name" value="tRNA/tmRNA (uracil-C(5))-methyltransferase"/>
    <property type="match status" value="1"/>
</dbReference>
<dbReference type="AlphaFoldDB" id="A0A1A9RVD6"/>
<proteinExistence type="inferred from homology"/>
<keyword evidence="3 7" id="KW-0949">S-adenosyl-L-methionine</keyword>
<evidence type="ECO:0000256" key="7">
    <source>
        <dbReference type="HAMAP-Rule" id="MF_01011"/>
    </source>
</evidence>
<comment type="similarity">
    <text evidence="7">Belongs to the class I-like SAM-binding methyltransferase superfamily. RNA M5U methyltransferase family. TrmA subfamily.</text>
</comment>
<dbReference type="HAMAP" id="MF_01011">
    <property type="entry name" value="RNA_methyltr_TrmA"/>
    <property type="match status" value="1"/>
</dbReference>
<sequence>MTDSAPSPEYAAQLQQKAGYLKQRFAEFAPPEWQVFASPERHYRMRAEFRVWHDGERISYAMFEPGQKAGAASLRRLEGLPAASAAINALMPKLLAAVQADPLLRERWYQCEFLSTLSGDMLVGMIYHKRLDGRWQAAAERLQRELGIMIIGRSRGQKLVLAQDFVTERLAAGGREWLYRQYEGGFSQPNAHVCQKMLDWACGAAAGLGGDLLELYCGNGNFTLPLARYFRRVLATELSKTSVQAAQWNIEANGAANIRLARLSAEEFTQAFHGVRTFRRLQEQGIDLADYAFSTVFVDPPRAGVDAGTLRLLQEFDNIIYVSCNPETLHANLGVLAPTHRIERAALFDQFPFTPHIESGVLLKRR</sequence>
<accession>A0A1A9RVD6</accession>
<dbReference type="NCBIfam" id="TIGR02143">
    <property type="entry name" value="trmA_only"/>
    <property type="match status" value="1"/>
</dbReference>
<evidence type="ECO:0000256" key="8">
    <source>
        <dbReference type="PROSITE-ProRule" id="PRU01024"/>
    </source>
</evidence>
<keyword evidence="1 7" id="KW-0489">Methyltransferase</keyword>
<evidence type="ECO:0000256" key="4">
    <source>
        <dbReference type="ARBA" id="ARBA00022694"/>
    </source>
</evidence>
<dbReference type="InterPro" id="IPR010280">
    <property type="entry name" value="U5_MeTrfase_fam"/>
</dbReference>
<evidence type="ECO:0000256" key="5">
    <source>
        <dbReference type="ARBA" id="ARBA00051255"/>
    </source>
</evidence>
<feature type="binding site" evidence="7 8">
    <location>
        <position position="237"/>
    </location>
    <ligand>
        <name>S-adenosyl-L-methionine</name>
        <dbReference type="ChEBI" id="CHEBI:59789"/>
    </ligand>
</feature>
<keyword evidence="11" id="KW-1185">Reference proteome</keyword>
<comment type="catalytic activity">
    <reaction evidence="6 7">
        <text>uridine(54) in tRNA + S-adenosyl-L-methionine = 5-methyluridine(54) in tRNA + S-adenosyl-L-homocysteine + H(+)</text>
        <dbReference type="Rhea" id="RHEA:42712"/>
        <dbReference type="Rhea" id="RHEA-COMP:10167"/>
        <dbReference type="Rhea" id="RHEA-COMP:10193"/>
        <dbReference type="ChEBI" id="CHEBI:15378"/>
        <dbReference type="ChEBI" id="CHEBI:57856"/>
        <dbReference type="ChEBI" id="CHEBI:59789"/>
        <dbReference type="ChEBI" id="CHEBI:65315"/>
        <dbReference type="ChEBI" id="CHEBI:74447"/>
        <dbReference type="EC" id="2.1.1.35"/>
    </reaction>
</comment>
<gene>
    <name evidence="7" type="primary">trmA</name>
    <name evidence="10" type="ORF">A7P95_07200</name>
</gene>
<dbReference type="GO" id="GO:0000049">
    <property type="term" value="F:tRNA binding"/>
    <property type="evidence" value="ECO:0007669"/>
    <property type="project" value="TreeGrafter"/>
</dbReference>
<evidence type="ECO:0000256" key="2">
    <source>
        <dbReference type="ARBA" id="ARBA00022679"/>
    </source>
</evidence>
<dbReference type="GO" id="GO:0030488">
    <property type="term" value="P:tRNA methylation"/>
    <property type="evidence" value="ECO:0007669"/>
    <property type="project" value="UniProtKB-UniRule"/>
</dbReference>
<feature type="active site" evidence="9">
    <location>
        <position position="324"/>
    </location>
</feature>
<organism evidence="10 11">
    <name type="scientific">Eikenella longinqua</name>
    <dbReference type="NCBI Taxonomy" id="1795827"/>
    <lineage>
        <taxon>Bacteria</taxon>
        <taxon>Pseudomonadati</taxon>
        <taxon>Pseudomonadota</taxon>
        <taxon>Betaproteobacteria</taxon>
        <taxon>Neisseriales</taxon>
        <taxon>Neisseriaceae</taxon>
        <taxon>Eikenella</taxon>
    </lineage>
</organism>
<comment type="function">
    <text evidence="7">Dual-specificity methyltransferase that catalyzes the formation of 5-methyluridine at position 54 (m5U54) in all tRNAs, and that of position 341 (m5U341) in tmRNA (transfer-mRNA).</text>
</comment>
<feature type="binding site" evidence="7 8">
    <location>
        <position position="299"/>
    </location>
    <ligand>
        <name>S-adenosyl-L-methionine</name>
        <dbReference type="ChEBI" id="CHEBI:59789"/>
    </ligand>
</feature>
<evidence type="ECO:0000256" key="1">
    <source>
        <dbReference type="ARBA" id="ARBA00022603"/>
    </source>
</evidence>
<dbReference type="PANTHER" id="PTHR47790">
    <property type="entry name" value="TRNA/TMRNA (URACIL-C(5))-METHYLTRANSFERASE"/>
    <property type="match status" value="1"/>
</dbReference>